<organism evidence="8">
    <name type="scientific">uncultured Mycobacteriales bacterium</name>
    <dbReference type="NCBI Taxonomy" id="581187"/>
    <lineage>
        <taxon>Bacteria</taxon>
        <taxon>Bacillati</taxon>
        <taxon>Actinomycetota</taxon>
        <taxon>Actinomycetes</taxon>
        <taxon>Mycobacteriales</taxon>
        <taxon>environmental samples</taxon>
    </lineage>
</organism>
<keyword evidence="3" id="KW-0902">Two-component regulatory system</keyword>
<keyword evidence="6" id="KW-0732">Signal</keyword>
<feature type="domain" description="Histidine kinase" evidence="7">
    <location>
        <begin position="608"/>
        <end position="690"/>
    </location>
</feature>
<dbReference type="InterPro" id="IPR036890">
    <property type="entry name" value="HATPase_C_sf"/>
</dbReference>
<dbReference type="PANTHER" id="PTHR24421:SF58">
    <property type="entry name" value="SIGNAL TRANSDUCTION HISTIDINE-PROTEIN KINASE_PHOSPHATASE UHPB"/>
    <property type="match status" value="1"/>
</dbReference>
<keyword evidence="5" id="KW-0812">Transmembrane</keyword>
<dbReference type="AlphaFoldDB" id="A0A6J4IN04"/>
<dbReference type="InterPro" id="IPR005467">
    <property type="entry name" value="His_kinase_dom"/>
</dbReference>
<feature type="transmembrane region" description="Helical" evidence="5">
    <location>
        <begin position="108"/>
        <end position="129"/>
    </location>
</feature>
<accession>A0A6J4IN04</accession>
<proteinExistence type="predicted"/>
<dbReference type="Gene3D" id="3.30.450.40">
    <property type="match status" value="1"/>
</dbReference>
<name>A0A6J4IN04_9ACTN</name>
<keyword evidence="5" id="KW-1133">Transmembrane helix</keyword>
<sequence length="691" mass="71830">MRPARVCVVAAALVTAVALAVALWTATQPLEDVLIFAPKPFTAGTFVAASCCVGLVWTVTGGVLAWLRPRNALGWLILTAGVSHALAVGLTAWGGWLLQQGTLSWPAYVGPALFLPGWLIPPTLLLALYPDGRPPSRWWRWPIAGAAVSIAALTIAVPLPTIDPAEAYGWAMVPNFPDRLGDVLLPGAATYDTTNFVLAAQAGGPVLAPTWWPEMTGVVVPVFRGLLVLSLLAIWAGVVPVFRQSEPPRRQQRAWLLFTVMPLLGASLYVPTGFANVLVFASLLLVPVSVAIGVLRYRLLGIDTVLRRGLVYGTFTGAVVLAYLLAAATVGAALDSRWLPGVVAAAGAAVGLAPARDRLQRAADRLVYGERRDPLRAVTLLGTRVATGGELDLLPGALNSVVAAVHAPGAIVTAPDGRVLTAIGADPAGGAVLPMMFGGRLVGELRVAARSPGEQYTAAESRLLAALALQVAVVFRAVALTEALEAERDRVVAATATERDRLRGDLHDGLGPSLSGVALGLQALSDSVEAGDRAASGALLERIRDEVGIAVTEVRSIIDGLRPTALDRLGLPDAIRRHASTVSATVPVRVDAADLPTLPPTVENAAYRITTEALTNVARHARAQEVQVTLSATDSALELTVSDDGCGVGTAAAGVGLTSMRRRAETLGGRLGLDSGPGGTTITATLPLEQS</sequence>
<feature type="transmembrane region" description="Helical" evidence="5">
    <location>
        <begin position="46"/>
        <end position="67"/>
    </location>
</feature>
<dbReference type="InterPro" id="IPR003594">
    <property type="entry name" value="HATPase_dom"/>
</dbReference>
<evidence type="ECO:0000256" key="5">
    <source>
        <dbReference type="SAM" id="Phobius"/>
    </source>
</evidence>
<protein>
    <recommendedName>
        <fullName evidence="7">Histidine kinase domain-containing protein</fullName>
    </recommendedName>
</protein>
<dbReference type="InterPro" id="IPR050482">
    <property type="entry name" value="Sensor_HK_TwoCompSys"/>
</dbReference>
<evidence type="ECO:0000256" key="6">
    <source>
        <dbReference type="SAM" id="SignalP"/>
    </source>
</evidence>
<dbReference type="Gene3D" id="1.20.5.1930">
    <property type="match status" value="1"/>
</dbReference>
<evidence type="ECO:0000259" key="7">
    <source>
        <dbReference type="PROSITE" id="PS50109"/>
    </source>
</evidence>
<feature type="transmembrane region" description="Helical" evidence="5">
    <location>
        <begin position="254"/>
        <end position="271"/>
    </location>
</feature>
<feature type="signal peptide" evidence="6">
    <location>
        <begin position="1"/>
        <end position="20"/>
    </location>
</feature>
<dbReference type="PANTHER" id="PTHR24421">
    <property type="entry name" value="NITRATE/NITRITE SENSOR PROTEIN NARX-RELATED"/>
    <property type="match status" value="1"/>
</dbReference>
<keyword evidence="5" id="KW-0472">Membrane</keyword>
<dbReference type="InterPro" id="IPR029016">
    <property type="entry name" value="GAF-like_dom_sf"/>
</dbReference>
<dbReference type="SUPFAM" id="SSF55781">
    <property type="entry name" value="GAF domain-like"/>
    <property type="match status" value="1"/>
</dbReference>
<dbReference type="SMART" id="SM00387">
    <property type="entry name" value="HATPase_c"/>
    <property type="match status" value="1"/>
</dbReference>
<keyword evidence="1" id="KW-0808">Transferase</keyword>
<keyword evidence="2" id="KW-0418">Kinase</keyword>
<feature type="transmembrane region" description="Helical" evidence="5">
    <location>
        <begin position="74"/>
        <end position="96"/>
    </location>
</feature>
<dbReference type="Pfam" id="PF02518">
    <property type="entry name" value="HATPase_c"/>
    <property type="match status" value="1"/>
</dbReference>
<evidence type="ECO:0000256" key="2">
    <source>
        <dbReference type="ARBA" id="ARBA00022777"/>
    </source>
</evidence>
<dbReference type="InterPro" id="IPR011712">
    <property type="entry name" value="Sig_transdc_His_kin_sub3_dim/P"/>
</dbReference>
<feature type="compositionally biased region" description="Polar residues" evidence="4">
    <location>
        <begin position="680"/>
        <end position="691"/>
    </location>
</feature>
<feature type="transmembrane region" description="Helical" evidence="5">
    <location>
        <begin position="222"/>
        <end position="242"/>
    </location>
</feature>
<dbReference type="GO" id="GO:0046983">
    <property type="term" value="F:protein dimerization activity"/>
    <property type="evidence" value="ECO:0007669"/>
    <property type="project" value="InterPro"/>
</dbReference>
<feature type="compositionally biased region" description="Gly residues" evidence="4">
    <location>
        <begin position="669"/>
        <end position="679"/>
    </location>
</feature>
<evidence type="ECO:0000256" key="1">
    <source>
        <dbReference type="ARBA" id="ARBA00022679"/>
    </source>
</evidence>
<dbReference type="GO" id="GO:0016020">
    <property type="term" value="C:membrane"/>
    <property type="evidence" value="ECO:0007669"/>
    <property type="project" value="InterPro"/>
</dbReference>
<dbReference type="GO" id="GO:0000155">
    <property type="term" value="F:phosphorelay sensor kinase activity"/>
    <property type="evidence" value="ECO:0007669"/>
    <property type="project" value="InterPro"/>
</dbReference>
<reference evidence="8" key="1">
    <citation type="submission" date="2020-02" db="EMBL/GenBank/DDBJ databases">
        <authorList>
            <person name="Meier V. D."/>
        </authorList>
    </citation>
    <scope>NUCLEOTIDE SEQUENCE</scope>
    <source>
        <strain evidence="8">AVDCRST_MAG41</strain>
    </source>
</reference>
<evidence type="ECO:0000256" key="4">
    <source>
        <dbReference type="SAM" id="MobiDB-lite"/>
    </source>
</evidence>
<dbReference type="PROSITE" id="PS50109">
    <property type="entry name" value="HIS_KIN"/>
    <property type="match status" value="1"/>
</dbReference>
<dbReference type="SUPFAM" id="SSF55874">
    <property type="entry name" value="ATPase domain of HSP90 chaperone/DNA topoisomerase II/histidine kinase"/>
    <property type="match status" value="1"/>
</dbReference>
<gene>
    <name evidence="8" type="ORF">AVDCRST_MAG41-2208</name>
</gene>
<feature type="transmembrane region" description="Helical" evidence="5">
    <location>
        <begin position="277"/>
        <end position="297"/>
    </location>
</feature>
<feature type="transmembrane region" description="Helical" evidence="5">
    <location>
        <begin position="309"/>
        <end position="332"/>
    </location>
</feature>
<evidence type="ECO:0000256" key="3">
    <source>
        <dbReference type="ARBA" id="ARBA00023012"/>
    </source>
</evidence>
<dbReference type="Gene3D" id="3.30.565.10">
    <property type="entry name" value="Histidine kinase-like ATPase, C-terminal domain"/>
    <property type="match status" value="1"/>
</dbReference>
<feature type="transmembrane region" description="Helical" evidence="5">
    <location>
        <begin position="141"/>
        <end position="162"/>
    </location>
</feature>
<evidence type="ECO:0000313" key="8">
    <source>
        <dbReference type="EMBL" id="CAA9257104.1"/>
    </source>
</evidence>
<dbReference type="EMBL" id="CADCTP010000203">
    <property type="protein sequence ID" value="CAA9257104.1"/>
    <property type="molecule type" value="Genomic_DNA"/>
</dbReference>
<feature type="chain" id="PRO_5039191168" description="Histidine kinase domain-containing protein" evidence="6">
    <location>
        <begin position="21"/>
        <end position="691"/>
    </location>
</feature>
<dbReference type="Pfam" id="PF07730">
    <property type="entry name" value="HisKA_3"/>
    <property type="match status" value="1"/>
</dbReference>
<dbReference type="CDD" id="cd16917">
    <property type="entry name" value="HATPase_UhpB-NarQ-NarX-like"/>
    <property type="match status" value="1"/>
</dbReference>
<feature type="region of interest" description="Disordered" evidence="4">
    <location>
        <begin position="668"/>
        <end position="691"/>
    </location>
</feature>